<dbReference type="Pfam" id="PF00302">
    <property type="entry name" value="CAT"/>
    <property type="match status" value="1"/>
</dbReference>
<dbReference type="PANTHER" id="PTHR38474">
    <property type="entry name" value="SLR0299 PROTEIN"/>
    <property type="match status" value="1"/>
</dbReference>
<evidence type="ECO:0000313" key="1">
    <source>
        <dbReference type="EMBL" id="EDO52067.1"/>
    </source>
</evidence>
<dbReference type="InterPro" id="IPR001707">
    <property type="entry name" value="Cmp_AcTrfase"/>
</dbReference>
<keyword evidence="2" id="KW-1185">Reference proteome</keyword>
<dbReference type="Proteomes" id="UP000004110">
    <property type="component" value="Unassembled WGS sequence"/>
</dbReference>
<protein>
    <submittedName>
        <fullName evidence="1">Chloramphenicol O-acetyltransferase</fullName>
    </submittedName>
</protein>
<evidence type="ECO:0000313" key="2">
    <source>
        <dbReference type="Proteomes" id="UP000004110"/>
    </source>
</evidence>
<accession>A0ABC9N5V4</accession>
<dbReference type="SUPFAM" id="SSF52777">
    <property type="entry name" value="CoA-dependent acyltransferases"/>
    <property type="match status" value="1"/>
</dbReference>
<gene>
    <name evidence="1" type="ORF">BACUNI_04621</name>
</gene>
<dbReference type="SMART" id="SM01059">
    <property type="entry name" value="CAT"/>
    <property type="match status" value="1"/>
</dbReference>
<reference evidence="1" key="2">
    <citation type="submission" date="2013-11" db="EMBL/GenBank/DDBJ databases">
        <title>Draft genome sequence of Bacteroides uniformis (ATCC 8492).</title>
        <authorList>
            <person name="Sudarsanam P."/>
            <person name="Ley R."/>
            <person name="Guruge J."/>
            <person name="Turnbaugh P.J."/>
            <person name="Mahowald M."/>
            <person name="Liep D."/>
            <person name="Gordon J."/>
        </authorList>
    </citation>
    <scope>NUCLEOTIDE SEQUENCE</scope>
    <source>
        <strain evidence="1">ATCC 8492</strain>
    </source>
</reference>
<dbReference type="PANTHER" id="PTHR38474:SF1">
    <property type="entry name" value="SLR0299 PROTEIN"/>
    <property type="match status" value="1"/>
</dbReference>
<comment type="caution">
    <text evidence="1">The sequence shown here is derived from an EMBL/GenBank/DDBJ whole genome shotgun (WGS) entry which is preliminary data.</text>
</comment>
<dbReference type="InterPro" id="IPR023213">
    <property type="entry name" value="CAT-like_dom_sf"/>
</dbReference>
<reference evidence="1" key="1">
    <citation type="submission" date="2007-06" db="EMBL/GenBank/DDBJ databases">
        <authorList>
            <person name="Fulton L."/>
            <person name="Clifton S."/>
            <person name="Fulton B."/>
            <person name="Xu J."/>
            <person name="Minx P."/>
            <person name="Pepin K.H."/>
            <person name="Johnson M."/>
            <person name="Thiruvilangam P."/>
            <person name="Bhonagiri V."/>
            <person name="Nash W.E."/>
            <person name="Mardis E.R."/>
            <person name="Wilson R.K."/>
        </authorList>
    </citation>
    <scope>NUCLEOTIDE SEQUENCE [LARGE SCALE GENOMIC DNA]</scope>
    <source>
        <strain evidence="1">ATCC 8492</strain>
    </source>
</reference>
<dbReference type="AlphaFoldDB" id="A0ABC9N5V4"/>
<organism evidence="1 2">
    <name type="scientific">Bacteroides uniformis (strain ATCC 8492 / DSM 6597 / CCUG 4942 / CIP 103695 / JCM 5828 / KCTC 5204 / NCTC 13054 / VPI 0061)</name>
    <dbReference type="NCBI Taxonomy" id="411479"/>
    <lineage>
        <taxon>Bacteria</taxon>
        <taxon>Pseudomonadati</taxon>
        <taxon>Bacteroidota</taxon>
        <taxon>Bacteroidia</taxon>
        <taxon>Bacteroidales</taxon>
        <taxon>Bacteroidaceae</taxon>
        <taxon>Bacteroides</taxon>
    </lineage>
</organism>
<proteinExistence type="predicted"/>
<sequence length="234" mass="26838">MLVKGHPFFTESPFCMKHIIDIDAWERRDNYGFFRSFVNSWYSVTTEIDCTEASAAARAAKRSFFLYYLYAVVRSANEVDELRYRTDKEGRVVFHDRVDIISPIAVPGKTFYTVRIPYYEDFERFYAEAYALITNMPEDGDPYGAEKILAEQGDYDVVHLSAVPKMYFTSITYTLAEAGNGCSYPLMTAGKAVSREGRLVFPLSIYVNHAFVDGSHLTSFFGKVEEYLKEISHK</sequence>
<dbReference type="Gene3D" id="3.30.559.10">
    <property type="entry name" value="Chloramphenicol acetyltransferase-like domain"/>
    <property type="match status" value="1"/>
</dbReference>
<dbReference type="EMBL" id="AAYH02000049">
    <property type="protein sequence ID" value="EDO52067.1"/>
    <property type="molecule type" value="Genomic_DNA"/>
</dbReference>
<name>A0ABC9N5V4_BACUC</name>